<evidence type="ECO:0000256" key="1">
    <source>
        <dbReference type="SAM" id="SignalP"/>
    </source>
</evidence>
<reference evidence="3" key="1">
    <citation type="journal article" date="2019" name="bioRxiv">
        <title>The Genome of the Zebra Mussel, Dreissena polymorpha: A Resource for Invasive Species Research.</title>
        <authorList>
            <person name="McCartney M.A."/>
            <person name="Auch B."/>
            <person name="Kono T."/>
            <person name="Mallez S."/>
            <person name="Zhang Y."/>
            <person name="Obille A."/>
            <person name="Becker A."/>
            <person name="Abrahante J.E."/>
            <person name="Garbe J."/>
            <person name="Badalamenti J.P."/>
            <person name="Herman A."/>
            <person name="Mangelson H."/>
            <person name="Liachko I."/>
            <person name="Sullivan S."/>
            <person name="Sone E.D."/>
            <person name="Koren S."/>
            <person name="Silverstein K.A.T."/>
            <person name="Beckman K.B."/>
            <person name="Gohl D.M."/>
        </authorList>
    </citation>
    <scope>NUCLEOTIDE SEQUENCE</scope>
    <source>
        <strain evidence="3">Duluth1</strain>
        <tissue evidence="3">Whole animal</tissue>
    </source>
</reference>
<dbReference type="EMBL" id="JAIWYP010000002">
    <property type="protein sequence ID" value="KAH3864586.1"/>
    <property type="molecule type" value="Genomic_DNA"/>
</dbReference>
<reference evidence="3" key="2">
    <citation type="submission" date="2020-11" db="EMBL/GenBank/DDBJ databases">
        <authorList>
            <person name="McCartney M.A."/>
            <person name="Auch B."/>
            <person name="Kono T."/>
            <person name="Mallez S."/>
            <person name="Becker A."/>
            <person name="Gohl D.M."/>
            <person name="Silverstein K.A.T."/>
            <person name="Koren S."/>
            <person name="Bechman K.B."/>
            <person name="Herman A."/>
            <person name="Abrahante J.E."/>
            <person name="Garbe J."/>
        </authorList>
    </citation>
    <scope>NUCLEOTIDE SEQUENCE</scope>
    <source>
        <strain evidence="3">Duluth1</strain>
        <tissue evidence="3">Whole animal</tissue>
    </source>
</reference>
<keyword evidence="1" id="KW-0732">Signal</keyword>
<gene>
    <name evidence="3" type="ORF">DPMN_015310</name>
    <name evidence="2" type="ORF">DPMN_027605</name>
</gene>
<dbReference type="Proteomes" id="UP000828390">
    <property type="component" value="Unassembled WGS sequence"/>
</dbReference>
<keyword evidence="4" id="KW-1185">Reference proteome</keyword>
<evidence type="ECO:0000313" key="4">
    <source>
        <dbReference type="Proteomes" id="UP000828390"/>
    </source>
</evidence>
<sequence>MTGINVILMTSLPLAVSDEYVNSLHCGNPGGGAGAKCDDTFSRKAIPGNK</sequence>
<dbReference type="EMBL" id="JAIWYP010000001">
    <property type="protein sequence ID" value="KAH3891220.1"/>
    <property type="molecule type" value="Genomic_DNA"/>
</dbReference>
<accession>A0A9D4NB95</accession>
<evidence type="ECO:0000313" key="2">
    <source>
        <dbReference type="EMBL" id="KAH3864586.1"/>
    </source>
</evidence>
<protein>
    <submittedName>
        <fullName evidence="3">Uncharacterized protein</fullName>
    </submittedName>
</protein>
<organism evidence="3 4">
    <name type="scientific">Dreissena polymorpha</name>
    <name type="common">Zebra mussel</name>
    <name type="synonym">Mytilus polymorpha</name>
    <dbReference type="NCBI Taxonomy" id="45954"/>
    <lineage>
        <taxon>Eukaryota</taxon>
        <taxon>Metazoa</taxon>
        <taxon>Spiralia</taxon>
        <taxon>Lophotrochozoa</taxon>
        <taxon>Mollusca</taxon>
        <taxon>Bivalvia</taxon>
        <taxon>Autobranchia</taxon>
        <taxon>Heteroconchia</taxon>
        <taxon>Euheterodonta</taxon>
        <taxon>Imparidentia</taxon>
        <taxon>Neoheterodontei</taxon>
        <taxon>Myida</taxon>
        <taxon>Dreissenoidea</taxon>
        <taxon>Dreissenidae</taxon>
        <taxon>Dreissena</taxon>
    </lineage>
</organism>
<evidence type="ECO:0000313" key="3">
    <source>
        <dbReference type="EMBL" id="KAH3891220.1"/>
    </source>
</evidence>
<feature type="chain" id="PRO_5040045517" evidence="1">
    <location>
        <begin position="18"/>
        <end position="50"/>
    </location>
</feature>
<dbReference type="AlphaFoldDB" id="A0A9D4NB95"/>
<name>A0A9D4NB95_DREPO</name>
<feature type="signal peptide" evidence="1">
    <location>
        <begin position="1"/>
        <end position="17"/>
    </location>
</feature>
<comment type="caution">
    <text evidence="3">The sequence shown here is derived from an EMBL/GenBank/DDBJ whole genome shotgun (WGS) entry which is preliminary data.</text>
</comment>
<proteinExistence type="predicted"/>